<accession>A0A0U2WUG4</accession>
<dbReference type="KEGG" id="kfv:AS188_10015"/>
<name>A0A0U2WUG4_9MICC</name>
<dbReference type="Proteomes" id="UP000321155">
    <property type="component" value="Unassembled WGS sequence"/>
</dbReference>
<sequence>MVSAHRFALATDHGGLEAVADRTSLHWCDVPLCVHAVPTPVPATTAAGRSCTSAMTSDRSPHRKGTVVLVRATFDLRDAACACCSEDEIETQDA</sequence>
<organism evidence="1 3">
    <name type="scientific">Kocuria flava</name>
    <dbReference type="NCBI Taxonomy" id="446860"/>
    <lineage>
        <taxon>Bacteria</taxon>
        <taxon>Bacillati</taxon>
        <taxon>Actinomycetota</taxon>
        <taxon>Actinomycetes</taxon>
        <taxon>Micrococcales</taxon>
        <taxon>Micrococcaceae</taxon>
        <taxon>Kocuria</taxon>
    </lineage>
</organism>
<reference evidence="2 4" key="2">
    <citation type="submission" date="2019-07" db="EMBL/GenBank/DDBJ databases">
        <title>Whole genome shotgun sequence of Kocuria flava NBRC 107626.</title>
        <authorList>
            <person name="Hosoyama A."/>
            <person name="Uohara A."/>
            <person name="Ohji S."/>
            <person name="Ichikawa N."/>
        </authorList>
    </citation>
    <scope>NUCLEOTIDE SEQUENCE [LARGE SCALE GENOMIC DNA]</scope>
    <source>
        <strain evidence="2 4">NBRC 107626</strain>
    </source>
</reference>
<dbReference type="Proteomes" id="UP000057181">
    <property type="component" value="Chromosome"/>
</dbReference>
<evidence type="ECO:0000313" key="2">
    <source>
        <dbReference type="EMBL" id="GEO93701.1"/>
    </source>
</evidence>
<dbReference type="EMBL" id="BJZR01000158">
    <property type="protein sequence ID" value="GEO93701.1"/>
    <property type="molecule type" value="Genomic_DNA"/>
</dbReference>
<dbReference type="EMBL" id="CP013254">
    <property type="protein sequence ID" value="ALU40020.1"/>
    <property type="molecule type" value="Genomic_DNA"/>
</dbReference>
<reference evidence="1 3" key="1">
    <citation type="submission" date="2015-11" db="EMBL/GenBank/DDBJ databases">
        <title>Complete Genome Sequence of Kocuria flava strain HO-9041.</title>
        <authorList>
            <person name="Zhou M."/>
            <person name="Dai J."/>
        </authorList>
    </citation>
    <scope>NUCLEOTIDE SEQUENCE [LARGE SCALE GENOMIC DNA]</scope>
    <source>
        <strain evidence="1 3">HO-9041</strain>
    </source>
</reference>
<dbReference type="RefSeq" id="WP_058858726.1">
    <property type="nucleotide sequence ID" value="NZ_BJZR01000158.1"/>
</dbReference>
<gene>
    <name evidence="1" type="ORF">AS188_10015</name>
    <name evidence="2" type="ORF">KFL01_30070</name>
</gene>
<protein>
    <submittedName>
        <fullName evidence="1">Uncharacterized protein</fullName>
    </submittedName>
</protein>
<keyword evidence="4" id="KW-1185">Reference proteome</keyword>
<evidence type="ECO:0000313" key="1">
    <source>
        <dbReference type="EMBL" id="ALU40020.1"/>
    </source>
</evidence>
<proteinExistence type="predicted"/>
<evidence type="ECO:0000313" key="3">
    <source>
        <dbReference type="Proteomes" id="UP000057181"/>
    </source>
</evidence>
<evidence type="ECO:0000313" key="4">
    <source>
        <dbReference type="Proteomes" id="UP000321155"/>
    </source>
</evidence>
<dbReference type="AlphaFoldDB" id="A0A0U2WUG4"/>